<protein>
    <submittedName>
        <fullName evidence="2">Uncharacterized protein</fullName>
    </submittedName>
</protein>
<gene>
    <name evidence="2" type="ORF">M9458_046179</name>
</gene>
<dbReference type="AlphaFoldDB" id="A0ABD0NCR6"/>
<evidence type="ECO:0000256" key="1">
    <source>
        <dbReference type="SAM" id="MobiDB-lite"/>
    </source>
</evidence>
<feature type="compositionally biased region" description="Polar residues" evidence="1">
    <location>
        <begin position="1"/>
        <end position="11"/>
    </location>
</feature>
<comment type="caution">
    <text evidence="2">The sequence shown here is derived from an EMBL/GenBank/DDBJ whole genome shotgun (WGS) entry which is preliminary data.</text>
</comment>
<dbReference type="Proteomes" id="UP001529510">
    <property type="component" value="Unassembled WGS sequence"/>
</dbReference>
<dbReference type="EMBL" id="JAMKFB020000023">
    <property type="protein sequence ID" value="KAL0158103.1"/>
    <property type="molecule type" value="Genomic_DNA"/>
</dbReference>
<evidence type="ECO:0000313" key="2">
    <source>
        <dbReference type="EMBL" id="KAL0158103.1"/>
    </source>
</evidence>
<feature type="non-terminal residue" evidence="2">
    <location>
        <position position="1"/>
    </location>
</feature>
<sequence>GSENLDPNASAENGKGFNRLKGVSRLPVLAKSLQPALSELSQNPSHNRWEQRPLT</sequence>
<proteinExistence type="predicted"/>
<keyword evidence="3" id="KW-1185">Reference proteome</keyword>
<reference evidence="2 3" key="1">
    <citation type="submission" date="2024-05" db="EMBL/GenBank/DDBJ databases">
        <title>Genome sequencing and assembly of Indian major carp, Cirrhinus mrigala (Hamilton, 1822).</title>
        <authorList>
            <person name="Mohindra V."/>
            <person name="Chowdhury L.M."/>
            <person name="Lal K."/>
            <person name="Jena J.K."/>
        </authorList>
    </citation>
    <scope>NUCLEOTIDE SEQUENCE [LARGE SCALE GENOMIC DNA]</scope>
    <source>
        <strain evidence="2">CM1030</strain>
        <tissue evidence="2">Blood</tissue>
    </source>
</reference>
<evidence type="ECO:0000313" key="3">
    <source>
        <dbReference type="Proteomes" id="UP001529510"/>
    </source>
</evidence>
<feature type="non-terminal residue" evidence="2">
    <location>
        <position position="55"/>
    </location>
</feature>
<accession>A0ABD0NCR6</accession>
<name>A0ABD0NCR6_CIRMR</name>
<feature type="region of interest" description="Disordered" evidence="1">
    <location>
        <begin position="1"/>
        <end position="22"/>
    </location>
</feature>
<organism evidence="2 3">
    <name type="scientific">Cirrhinus mrigala</name>
    <name type="common">Mrigala</name>
    <dbReference type="NCBI Taxonomy" id="683832"/>
    <lineage>
        <taxon>Eukaryota</taxon>
        <taxon>Metazoa</taxon>
        <taxon>Chordata</taxon>
        <taxon>Craniata</taxon>
        <taxon>Vertebrata</taxon>
        <taxon>Euteleostomi</taxon>
        <taxon>Actinopterygii</taxon>
        <taxon>Neopterygii</taxon>
        <taxon>Teleostei</taxon>
        <taxon>Ostariophysi</taxon>
        <taxon>Cypriniformes</taxon>
        <taxon>Cyprinidae</taxon>
        <taxon>Labeoninae</taxon>
        <taxon>Labeonini</taxon>
        <taxon>Cirrhinus</taxon>
    </lineage>
</organism>